<proteinExistence type="predicted"/>
<gene>
    <name evidence="1" type="ORF">EHQ90_10420</name>
</gene>
<name>A0ABY2N3L2_9LEPT</name>
<dbReference type="Proteomes" id="UP000297422">
    <property type="component" value="Unassembled WGS sequence"/>
</dbReference>
<evidence type="ECO:0008006" key="3">
    <source>
        <dbReference type="Google" id="ProtNLM"/>
    </source>
</evidence>
<reference evidence="2" key="1">
    <citation type="journal article" date="2019" name="PLoS Negl. Trop. Dis.">
        <title>Revisiting the worldwide diversity of Leptospira species in the environment.</title>
        <authorList>
            <person name="Vincent A.T."/>
            <person name="Schiettekatte O."/>
            <person name="Bourhy P."/>
            <person name="Veyrier F.J."/>
            <person name="Picardeau M."/>
        </authorList>
    </citation>
    <scope>NUCLEOTIDE SEQUENCE [LARGE SCALE GENOMIC DNA]</scope>
    <source>
        <strain evidence="2">201702407</strain>
    </source>
</reference>
<accession>A0ABY2N3L2</accession>
<dbReference type="RefSeq" id="WP_135685090.1">
    <property type="nucleotide sequence ID" value="NZ_RQEQ01000002.1"/>
</dbReference>
<evidence type="ECO:0000313" key="2">
    <source>
        <dbReference type="Proteomes" id="UP000297422"/>
    </source>
</evidence>
<keyword evidence="2" id="KW-1185">Reference proteome</keyword>
<sequence length="159" mass="19186">MNAPIDSNSDSKISDYLHETEVCIKAYTLGVQHKFEIDRFTQTISKDLVGKGFKRLTILDVNQKKQCDFILEYRKYAYPENLYLELILIGYPITSYREIELYAFQYDKDYKLIRQESMKNGYRHYVSWLLLPTFFLFYRPFSDEKIIEDFHNKLFKEIL</sequence>
<comment type="caution">
    <text evidence="1">The sequence shown here is derived from an EMBL/GenBank/DDBJ whole genome shotgun (WGS) entry which is preliminary data.</text>
</comment>
<organism evidence="1 2">
    <name type="scientific">Leptospira stimsonii</name>
    <dbReference type="NCBI Taxonomy" id="2202203"/>
    <lineage>
        <taxon>Bacteria</taxon>
        <taxon>Pseudomonadati</taxon>
        <taxon>Spirochaetota</taxon>
        <taxon>Spirochaetia</taxon>
        <taxon>Leptospirales</taxon>
        <taxon>Leptospiraceae</taxon>
        <taxon>Leptospira</taxon>
    </lineage>
</organism>
<protein>
    <recommendedName>
        <fullName evidence="3">DUF1564 domain-containing protein</fullName>
    </recommendedName>
</protein>
<dbReference type="EMBL" id="RQGT01000071">
    <property type="protein sequence ID" value="TGM14888.1"/>
    <property type="molecule type" value="Genomic_DNA"/>
</dbReference>
<evidence type="ECO:0000313" key="1">
    <source>
        <dbReference type="EMBL" id="TGM14888.1"/>
    </source>
</evidence>